<evidence type="ECO:0000313" key="4">
    <source>
        <dbReference type="EMBL" id="GAA5170059.1"/>
    </source>
</evidence>
<evidence type="ECO:0000256" key="2">
    <source>
        <dbReference type="ARBA" id="ARBA00022803"/>
    </source>
</evidence>
<dbReference type="PANTHER" id="PTHR44858:SF1">
    <property type="entry name" value="UDP-N-ACETYLGLUCOSAMINE--PEPTIDE N-ACETYLGLUCOSAMINYLTRANSFERASE SPINDLY-RELATED"/>
    <property type="match status" value="1"/>
</dbReference>
<dbReference type="SUPFAM" id="SSF53756">
    <property type="entry name" value="UDP-Glycosyltransferase/glycogen phosphorylase"/>
    <property type="match status" value="1"/>
</dbReference>
<dbReference type="SMART" id="SM00028">
    <property type="entry name" value="TPR"/>
    <property type="match status" value="4"/>
</dbReference>
<evidence type="ECO:0000256" key="3">
    <source>
        <dbReference type="PROSITE-ProRule" id="PRU00339"/>
    </source>
</evidence>
<dbReference type="Proteomes" id="UP001500547">
    <property type="component" value="Unassembled WGS sequence"/>
</dbReference>
<dbReference type="SUPFAM" id="SSF48452">
    <property type="entry name" value="TPR-like"/>
    <property type="match status" value="1"/>
</dbReference>
<feature type="repeat" description="TPR" evidence="3">
    <location>
        <begin position="137"/>
        <end position="170"/>
    </location>
</feature>
<dbReference type="InterPro" id="IPR019734">
    <property type="entry name" value="TPR_rpt"/>
</dbReference>
<evidence type="ECO:0000313" key="5">
    <source>
        <dbReference type="Proteomes" id="UP001500547"/>
    </source>
</evidence>
<dbReference type="PANTHER" id="PTHR44858">
    <property type="entry name" value="TETRATRICOPEPTIDE REPEAT PROTEIN 6"/>
    <property type="match status" value="1"/>
</dbReference>
<proteinExistence type="predicted"/>
<dbReference type="Pfam" id="PF00515">
    <property type="entry name" value="TPR_1"/>
    <property type="match status" value="1"/>
</dbReference>
<protein>
    <submittedName>
        <fullName evidence="4">Tetratricopeptide repeat protein</fullName>
    </submittedName>
</protein>
<dbReference type="Pfam" id="PF13432">
    <property type="entry name" value="TPR_16"/>
    <property type="match status" value="1"/>
</dbReference>
<dbReference type="Pfam" id="PF13374">
    <property type="entry name" value="TPR_10"/>
    <property type="match status" value="1"/>
</dbReference>
<dbReference type="Gene3D" id="1.25.40.10">
    <property type="entry name" value="Tetratricopeptide repeat domain"/>
    <property type="match status" value="2"/>
</dbReference>
<comment type="caution">
    <text evidence="4">The sequence shown here is derived from an EMBL/GenBank/DDBJ whole genome shotgun (WGS) entry which is preliminary data.</text>
</comment>
<sequence length="477" mass="53358">MAMLWQMAVSCHQRGEMDRAEPIYRELLRHHPDNPAPLQMLATLRLQCGDAMEALGLFERVLTVRTDAVEVWSNRGIALRALGRLDEAVASFDRALVLAPAYMPALNNRSATLGDLQRLDEALADLERVLQVHPELPELHNNRGVLLQDLGRFDEALQAYDRAIALAPDYADAHWNEARCRLLLGDYQTGWVKYEWRWQRSDASAPQRGFKQPRWDGAPLHGKTILLYAEQGLGDTIQFLRFVPAVQAAGGRAVLEVQRGLLPFAQRMADVEVFVAGDALPKFDLHCPLMSLPHALGTQLATLPAGVPYLSADAGRCAEWAERLGERRGLRVGIMWCGNPAQKDNHLRSLHLRELVACKHPDITFISLQKDLADDEERSIVASGQVLHFGASLDDTAALMMNLDLVISVCTSMAHLAGALGRPLWVLLQSASDWRWLRDRDDSPWYPSARLFRQQRSGEWAPVIQRVADSLAVFSAR</sequence>
<dbReference type="EMBL" id="BAABLD010000015">
    <property type="protein sequence ID" value="GAA5170059.1"/>
    <property type="molecule type" value="Genomic_DNA"/>
</dbReference>
<dbReference type="InterPro" id="IPR050498">
    <property type="entry name" value="Ycf3"/>
</dbReference>
<dbReference type="Gene3D" id="3.40.50.2000">
    <property type="entry name" value="Glycogen Phosphorylase B"/>
    <property type="match status" value="1"/>
</dbReference>
<keyword evidence="1" id="KW-0677">Repeat</keyword>
<keyword evidence="2 3" id="KW-0802">TPR repeat</keyword>
<dbReference type="PROSITE" id="PS50293">
    <property type="entry name" value="TPR_REGION"/>
    <property type="match status" value="2"/>
</dbReference>
<keyword evidence="5" id="KW-1185">Reference proteome</keyword>
<name>A0ABP9R034_9RHOO</name>
<gene>
    <name evidence="4" type="ORF">GCM10025770_32480</name>
</gene>
<organism evidence="4 5">
    <name type="scientific">Viridibacterium curvum</name>
    <dbReference type="NCBI Taxonomy" id="1101404"/>
    <lineage>
        <taxon>Bacteria</taxon>
        <taxon>Pseudomonadati</taxon>
        <taxon>Pseudomonadota</taxon>
        <taxon>Betaproteobacteria</taxon>
        <taxon>Rhodocyclales</taxon>
        <taxon>Rhodocyclaceae</taxon>
        <taxon>Viridibacterium</taxon>
    </lineage>
</organism>
<accession>A0ABP9R034</accession>
<reference evidence="5" key="1">
    <citation type="journal article" date="2019" name="Int. J. Syst. Evol. Microbiol.">
        <title>The Global Catalogue of Microorganisms (GCM) 10K type strain sequencing project: providing services to taxonomists for standard genome sequencing and annotation.</title>
        <authorList>
            <consortium name="The Broad Institute Genomics Platform"/>
            <consortium name="The Broad Institute Genome Sequencing Center for Infectious Disease"/>
            <person name="Wu L."/>
            <person name="Ma J."/>
        </authorList>
    </citation>
    <scope>NUCLEOTIDE SEQUENCE [LARGE SCALE GENOMIC DNA]</scope>
    <source>
        <strain evidence="5">JCM 18715</strain>
    </source>
</reference>
<dbReference type="InterPro" id="IPR011990">
    <property type="entry name" value="TPR-like_helical_dom_sf"/>
</dbReference>
<feature type="repeat" description="TPR" evidence="3">
    <location>
        <begin position="69"/>
        <end position="102"/>
    </location>
</feature>
<evidence type="ECO:0000256" key="1">
    <source>
        <dbReference type="ARBA" id="ARBA00022737"/>
    </source>
</evidence>
<dbReference type="PROSITE" id="PS50005">
    <property type="entry name" value="TPR"/>
    <property type="match status" value="2"/>
</dbReference>